<keyword evidence="1" id="KW-1133">Transmembrane helix</keyword>
<evidence type="ECO:0000313" key="3">
    <source>
        <dbReference type="EMBL" id="GES11420.1"/>
    </source>
</evidence>
<proteinExistence type="predicted"/>
<dbReference type="Pfam" id="PF21806">
    <property type="entry name" value="DUF6879"/>
    <property type="match status" value="1"/>
</dbReference>
<feature type="transmembrane region" description="Helical" evidence="1">
    <location>
        <begin position="12"/>
        <end position="33"/>
    </location>
</feature>
<gene>
    <name evidence="3" type="ORF">Amac_050170</name>
</gene>
<comment type="caution">
    <text evidence="3">The sequence shown here is derived from an EMBL/GenBank/DDBJ whole genome shotgun (WGS) entry which is preliminary data.</text>
</comment>
<name>A0A5M3WS41_9ACTN</name>
<dbReference type="Proteomes" id="UP000331127">
    <property type="component" value="Unassembled WGS sequence"/>
</dbReference>
<dbReference type="EMBL" id="BLAE01000029">
    <property type="protein sequence ID" value="GES11420.1"/>
    <property type="molecule type" value="Genomic_DNA"/>
</dbReference>
<dbReference type="OrthoDB" id="3505460at2"/>
<accession>A0A5M3WS41</accession>
<keyword evidence="1" id="KW-0472">Membrane</keyword>
<evidence type="ECO:0000313" key="4">
    <source>
        <dbReference type="Proteomes" id="UP000331127"/>
    </source>
</evidence>
<dbReference type="AlphaFoldDB" id="A0A5M3WS41"/>
<organism evidence="3 4">
    <name type="scientific">Acrocarpospora macrocephala</name>
    <dbReference type="NCBI Taxonomy" id="150177"/>
    <lineage>
        <taxon>Bacteria</taxon>
        <taxon>Bacillati</taxon>
        <taxon>Actinomycetota</taxon>
        <taxon>Actinomycetes</taxon>
        <taxon>Streptosporangiales</taxon>
        <taxon>Streptosporangiaceae</taxon>
        <taxon>Acrocarpospora</taxon>
    </lineage>
</organism>
<sequence>MADRKSKFDVDSLNPSFVKILISFVFGGIVWGISELFQGGGLGVNDMWSILISLFAASAAFVAQHLIAVEKQNDAVRQELRDGLSRIDEATELFGLVEASAVQIDLVTQLVRNATGVDKEMPPLIQKFAQSEIERISTLLRELGEGDVTYEGEDRDWLLGLARNVEHSIDALSLAVVDQGPGEFDGGFWITDAGQRYLEIQRERAKAGVTIRRIFYVDTPERVRSETFQQISRMHVAAGVDVRVLTASQLTSALGVDDFIVFDGVVSYEIMASNTLSVGELVTHTFVRTLLILERPRVRQRIERFRELWELATALDR</sequence>
<dbReference type="RefSeq" id="WP_155356788.1">
    <property type="nucleotide sequence ID" value="NZ_BAAAHL010000049.1"/>
</dbReference>
<dbReference type="InterPro" id="IPR049244">
    <property type="entry name" value="DUF6879"/>
</dbReference>
<feature type="domain" description="DUF6879" evidence="2">
    <location>
        <begin position="195"/>
        <end position="314"/>
    </location>
</feature>
<feature type="transmembrane region" description="Helical" evidence="1">
    <location>
        <begin position="48"/>
        <end position="69"/>
    </location>
</feature>
<reference evidence="3 4" key="1">
    <citation type="submission" date="2019-10" db="EMBL/GenBank/DDBJ databases">
        <title>Whole genome shotgun sequence of Acrocarpospora macrocephala NBRC 16266.</title>
        <authorList>
            <person name="Ichikawa N."/>
            <person name="Kimura A."/>
            <person name="Kitahashi Y."/>
            <person name="Komaki H."/>
            <person name="Oguchi A."/>
        </authorList>
    </citation>
    <scope>NUCLEOTIDE SEQUENCE [LARGE SCALE GENOMIC DNA]</scope>
    <source>
        <strain evidence="3 4">NBRC 16266</strain>
    </source>
</reference>
<evidence type="ECO:0000259" key="2">
    <source>
        <dbReference type="Pfam" id="PF21806"/>
    </source>
</evidence>
<keyword evidence="4" id="KW-1185">Reference proteome</keyword>
<protein>
    <recommendedName>
        <fullName evidence="2">DUF6879 domain-containing protein</fullName>
    </recommendedName>
</protein>
<evidence type="ECO:0000256" key="1">
    <source>
        <dbReference type="SAM" id="Phobius"/>
    </source>
</evidence>
<keyword evidence="1" id="KW-0812">Transmembrane</keyword>